<organism evidence="4 5">
    <name type="scientific">Rhizobium viscosum</name>
    <name type="common">Arthrobacter viscosus</name>
    <dbReference type="NCBI Taxonomy" id="1673"/>
    <lineage>
        <taxon>Bacteria</taxon>
        <taxon>Pseudomonadati</taxon>
        <taxon>Pseudomonadota</taxon>
        <taxon>Alphaproteobacteria</taxon>
        <taxon>Hyphomicrobiales</taxon>
        <taxon>Rhizobiaceae</taxon>
        <taxon>Rhizobium/Agrobacterium group</taxon>
        <taxon>Rhizobium</taxon>
    </lineage>
</organism>
<evidence type="ECO:0000313" key="4">
    <source>
        <dbReference type="EMBL" id="MBE1508594.1"/>
    </source>
</evidence>
<dbReference type="SUPFAM" id="SSF55729">
    <property type="entry name" value="Acyl-CoA N-acyltransferases (Nat)"/>
    <property type="match status" value="1"/>
</dbReference>
<protein>
    <submittedName>
        <fullName evidence="4">Ribosomal-protein-alanine N-acetyltransferase</fullName>
        <ecNumber evidence="4">2.3.1.267</ecNumber>
    </submittedName>
</protein>
<dbReference type="CDD" id="cd04301">
    <property type="entry name" value="NAT_SF"/>
    <property type="match status" value="1"/>
</dbReference>
<evidence type="ECO:0000256" key="2">
    <source>
        <dbReference type="ARBA" id="ARBA00023315"/>
    </source>
</evidence>
<comment type="caution">
    <text evidence="4">The sequence shown here is derived from an EMBL/GenBank/DDBJ whole genome shotgun (WGS) entry which is preliminary data.</text>
</comment>
<dbReference type="Pfam" id="PF00583">
    <property type="entry name" value="Acetyltransf_1"/>
    <property type="match status" value="1"/>
</dbReference>
<dbReference type="EMBL" id="JADBEC010000002">
    <property type="protein sequence ID" value="MBE1508594.1"/>
    <property type="molecule type" value="Genomic_DNA"/>
</dbReference>
<dbReference type="PROSITE" id="PS51186">
    <property type="entry name" value="GNAT"/>
    <property type="match status" value="1"/>
</dbReference>
<dbReference type="GO" id="GO:0008999">
    <property type="term" value="F:protein-N-terminal-alanine acetyltransferase activity"/>
    <property type="evidence" value="ECO:0007669"/>
    <property type="project" value="UniProtKB-EC"/>
</dbReference>
<evidence type="ECO:0000313" key="5">
    <source>
        <dbReference type="Proteomes" id="UP000620262"/>
    </source>
</evidence>
<dbReference type="PANTHER" id="PTHR43877">
    <property type="entry name" value="AMINOALKYLPHOSPHONATE N-ACETYLTRANSFERASE-RELATED-RELATED"/>
    <property type="match status" value="1"/>
</dbReference>
<name>A0ABR9IZD6_RHIVS</name>
<dbReference type="InterPro" id="IPR050832">
    <property type="entry name" value="Bact_Acetyltransf"/>
</dbReference>
<gene>
    <name evidence="4" type="ORF">H4W29_005839</name>
</gene>
<sequence length="150" mass="16705">MIRNTLGCASAKEIAEHLLICDNAFVPRLSSRTDIARYAHKVFSNAQCFEAWAEDILVGLVAAYCDNHETNTAFITNVSVLPNWQGLGVATQLMSRCCQQVFEAGFKKIELQVSQGNKIAISFYEKHGFAAVKEENGTLNMILDFERNGR</sequence>
<evidence type="ECO:0000256" key="1">
    <source>
        <dbReference type="ARBA" id="ARBA00022679"/>
    </source>
</evidence>
<dbReference type="InterPro" id="IPR000182">
    <property type="entry name" value="GNAT_dom"/>
</dbReference>
<evidence type="ECO:0000259" key="3">
    <source>
        <dbReference type="PROSITE" id="PS51186"/>
    </source>
</evidence>
<feature type="domain" description="N-acetyltransferase" evidence="3">
    <location>
        <begin position="4"/>
        <end position="146"/>
    </location>
</feature>
<keyword evidence="1 4" id="KW-0808">Transferase</keyword>
<keyword evidence="5" id="KW-1185">Reference proteome</keyword>
<accession>A0ABR9IZD6</accession>
<dbReference type="RefSeq" id="WP_192732170.1">
    <property type="nucleotide sequence ID" value="NZ_BAAAVL010000010.1"/>
</dbReference>
<dbReference type="EC" id="2.3.1.267" evidence="4"/>
<dbReference type="Proteomes" id="UP000620262">
    <property type="component" value="Unassembled WGS sequence"/>
</dbReference>
<keyword evidence="2 4" id="KW-0012">Acyltransferase</keyword>
<proteinExistence type="predicted"/>
<dbReference type="InterPro" id="IPR016181">
    <property type="entry name" value="Acyl_CoA_acyltransferase"/>
</dbReference>
<dbReference type="Gene3D" id="3.40.630.30">
    <property type="match status" value="1"/>
</dbReference>
<reference evidence="4 5" key="1">
    <citation type="submission" date="2020-10" db="EMBL/GenBank/DDBJ databases">
        <title>Sequencing the genomes of 1000 actinobacteria strains.</title>
        <authorList>
            <person name="Klenk H.-P."/>
        </authorList>
    </citation>
    <scope>NUCLEOTIDE SEQUENCE [LARGE SCALE GENOMIC DNA]</scope>
    <source>
        <strain evidence="4 5">DSM 7307</strain>
    </source>
</reference>